<dbReference type="InParanoid" id="B4KPL8"/>
<keyword evidence="3" id="KW-1185">Reference proteome</keyword>
<dbReference type="OMA" id="MGHSWDF"/>
<accession>B4KPL8</accession>
<feature type="compositionally biased region" description="Basic and acidic residues" evidence="1">
    <location>
        <begin position="469"/>
        <end position="484"/>
    </location>
</feature>
<feature type="region of interest" description="Disordered" evidence="1">
    <location>
        <begin position="14"/>
        <end position="40"/>
    </location>
</feature>
<evidence type="ECO:0000313" key="2">
    <source>
        <dbReference type="EMBL" id="EDW09128.1"/>
    </source>
</evidence>
<dbReference type="HOGENOM" id="CLU_373965_0_0_1"/>
<feature type="compositionally biased region" description="Basic and acidic residues" evidence="1">
    <location>
        <begin position="452"/>
        <end position="462"/>
    </location>
</feature>
<feature type="region of interest" description="Disordered" evidence="1">
    <location>
        <begin position="101"/>
        <end position="120"/>
    </location>
</feature>
<name>B4KPL8_DROMO</name>
<feature type="compositionally biased region" description="Polar residues" evidence="1">
    <location>
        <begin position="490"/>
        <end position="503"/>
    </location>
</feature>
<protein>
    <submittedName>
        <fullName evidence="2">Uncharacterized protein, isoform A</fullName>
    </submittedName>
</protein>
<feature type="region of interest" description="Disordered" evidence="1">
    <location>
        <begin position="163"/>
        <end position="221"/>
    </location>
</feature>
<feature type="region of interest" description="Disordered" evidence="1">
    <location>
        <begin position="356"/>
        <end position="393"/>
    </location>
</feature>
<evidence type="ECO:0000256" key="1">
    <source>
        <dbReference type="SAM" id="MobiDB-lite"/>
    </source>
</evidence>
<feature type="region of interest" description="Disordered" evidence="1">
    <location>
        <begin position="633"/>
        <end position="652"/>
    </location>
</feature>
<dbReference type="OrthoDB" id="7873306at2759"/>
<reference evidence="2 3" key="1">
    <citation type="journal article" date="2007" name="Nature">
        <title>Evolution of genes and genomes on the Drosophila phylogeny.</title>
        <authorList>
            <consortium name="Drosophila 12 Genomes Consortium"/>
            <person name="Clark A.G."/>
            <person name="Eisen M.B."/>
            <person name="Smith D.R."/>
            <person name="Bergman C.M."/>
            <person name="Oliver B."/>
            <person name="Markow T.A."/>
            <person name="Kaufman T.C."/>
            <person name="Kellis M."/>
            <person name="Gelbart W."/>
            <person name="Iyer V.N."/>
            <person name="Pollard D.A."/>
            <person name="Sackton T.B."/>
            <person name="Larracuente A.M."/>
            <person name="Singh N.D."/>
            <person name="Abad J.P."/>
            <person name="Abt D.N."/>
            <person name="Adryan B."/>
            <person name="Aguade M."/>
            <person name="Akashi H."/>
            <person name="Anderson W.W."/>
            <person name="Aquadro C.F."/>
            <person name="Ardell D.H."/>
            <person name="Arguello R."/>
            <person name="Artieri C.G."/>
            <person name="Barbash D.A."/>
            <person name="Barker D."/>
            <person name="Barsanti P."/>
            <person name="Batterham P."/>
            <person name="Batzoglou S."/>
            <person name="Begun D."/>
            <person name="Bhutkar A."/>
            <person name="Blanco E."/>
            <person name="Bosak S.A."/>
            <person name="Bradley R.K."/>
            <person name="Brand A.D."/>
            <person name="Brent M.R."/>
            <person name="Brooks A.N."/>
            <person name="Brown R.H."/>
            <person name="Butlin R.K."/>
            <person name="Caggese C."/>
            <person name="Calvi B.R."/>
            <person name="Bernardo de Carvalho A."/>
            <person name="Caspi A."/>
            <person name="Castrezana S."/>
            <person name="Celniker S.E."/>
            <person name="Chang J.L."/>
            <person name="Chapple C."/>
            <person name="Chatterji S."/>
            <person name="Chinwalla A."/>
            <person name="Civetta A."/>
            <person name="Clifton S.W."/>
            <person name="Comeron J.M."/>
            <person name="Costello J.C."/>
            <person name="Coyne J.A."/>
            <person name="Daub J."/>
            <person name="David R.G."/>
            <person name="Delcher A.L."/>
            <person name="Delehaunty K."/>
            <person name="Do C.B."/>
            <person name="Ebling H."/>
            <person name="Edwards K."/>
            <person name="Eickbush T."/>
            <person name="Evans J.D."/>
            <person name="Filipski A."/>
            <person name="Findeiss S."/>
            <person name="Freyhult E."/>
            <person name="Fulton L."/>
            <person name="Fulton R."/>
            <person name="Garcia A.C."/>
            <person name="Gardiner A."/>
            <person name="Garfield D.A."/>
            <person name="Garvin B.E."/>
            <person name="Gibson G."/>
            <person name="Gilbert D."/>
            <person name="Gnerre S."/>
            <person name="Godfrey J."/>
            <person name="Good R."/>
            <person name="Gotea V."/>
            <person name="Gravely B."/>
            <person name="Greenberg A.J."/>
            <person name="Griffiths-Jones S."/>
            <person name="Gross S."/>
            <person name="Guigo R."/>
            <person name="Gustafson E.A."/>
            <person name="Haerty W."/>
            <person name="Hahn M.W."/>
            <person name="Halligan D.L."/>
            <person name="Halpern A.L."/>
            <person name="Halter G.M."/>
            <person name="Han M.V."/>
            <person name="Heger A."/>
            <person name="Hillier L."/>
            <person name="Hinrichs A.S."/>
            <person name="Holmes I."/>
            <person name="Hoskins R.A."/>
            <person name="Hubisz M.J."/>
            <person name="Hultmark D."/>
            <person name="Huntley M.A."/>
            <person name="Jaffe D.B."/>
            <person name="Jagadeeshan S."/>
            <person name="Jeck W.R."/>
            <person name="Johnson J."/>
            <person name="Jones C.D."/>
            <person name="Jordan W.C."/>
            <person name="Karpen G.H."/>
            <person name="Kataoka E."/>
            <person name="Keightley P.D."/>
            <person name="Kheradpour P."/>
            <person name="Kirkness E.F."/>
            <person name="Koerich L.B."/>
            <person name="Kristiansen K."/>
            <person name="Kudrna D."/>
            <person name="Kulathinal R.J."/>
            <person name="Kumar S."/>
            <person name="Kwok R."/>
            <person name="Lander E."/>
            <person name="Langley C.H."/>
            <person name="Lapoint R."/>
            <person name="Lazzaro B.P."/>
            <person name="Lee S.J."/>
            <person name="Levesque L."/>
            <person name="Li R."/>
            <person name="Lin C.F."/>
            <person name="Lin M.F."/>
            <person name="Lindblad-Toh K."/>
            <person name="Llopart A."/>
            <person name="Long M."/>
            <person name="Low L."/>
            <person name="Lozovsky E."/>
            <person name="Lu J."/>
            <person name="Luo M."/>
            <person name="Machado C.A."/>
            <person name="Makalowski W."/>
            <person name="Marzo M."/>
            <person name="Matsuda M."/>
            <person name="Matzkin L."/>
            <person name="McAllister B."/>
            <person name="McBride C.S."/>
            <person name="McKernan B."/>
            <person name="McKernan K."/>
            <person name="Mendez-Lago M."/>
            <person name="Minx P."/>
            <person name="Mollenhauer M.U."/>
            <person name="Montooth K."/>
            <person name="Mount S.M."/>
            <person name="Mu X."/>
            <person name="Myers E."/>
            <person name="Negre B."/>
            <person name="Newfeld S."/>
            <person name="Nielsen R."/>
            <person name="Noor M.A."/>
            <person name="O'Grady P."/>
            <person name="Pachter L."/>
            <person name="Papaceit M."/>
            <person name="Parisi M.J."/>
            <person name="Parisi M."/>
            <person name="Parts L."/>
            <person name="Pedersen J.S."/>
            <person name="Pesole G."/>
            <person name="Phillippy A.M."/>
            <person name="Ponting C.P."/>
            <person name="Pop M."/>
            <person name="Porcelli D."/>
            <person name="Powell J.R."/>
            <person name="Prohaska S."/>
            <person name="Pruitt K."/>
            <person name="Puig M."/>
            <person name="Quesneville H."/>
            <person name="Ram K.R."/>
            <person name="Rand D."/>
            <person name="Rasmussen M.D."/>
            <person name="Reed L.K."/>
            <person name="Reenan R."/>
            <person name="Reily A."/>
            <person name="Remington K.A."/>
            <person name="Rieger T.T."/>
            <person name="Ritchie M.G."/>
            <person name="Robin C."/>
            <person name="Rogers Y.H."/>
            <person name="Rohde C."/>
            <person name="Rozas J."/>
            <person name="Rubenfield M.J."/>
            <person name="Ruiz A."/>
            <person name="Russo S."/>
            <person name="Salzberg S.L."/>
            <person name="Sanchez-Gracia A."/>
            <person name="Saranga D.J."/>
            <person name="Sato H."/>
            <person name="Schaeffer S.W."/>
            <person name="Schatz M.C."/>
            <person name="Schlenke T."/>
            <person name="Schwartz R."/>
            <person name="Segarra C."/>
            <person name="Singh R.S."/>
            <person name="Sirot L."/>
            <person name="Sirota M."/>
            <person name="Sisneros N.B."/>
            <person name="Smith C.D."/>
            <person name="Smith T.F."/>
            <person name="Spieth J."/>
            <person name="Stage D.E."/>
            <person name="Stark A."/>
            <person name="Stephan W."/>
            <person name="Strausberg R.L."/>
            <person name="Strempel S."/>
            <person name="Sturgill D."/>
            <person name="Sutton G."/>
            <person name="Sutton G.G."/>
            <person name="Tao W."/>
            <person name="Teichmann S."/>
            <person name="Tobari Y.N."/>
            <person name="Tomimura Y."/>
            <person name="Tsolas J.M."/>
            <person name="Valente V.L."/>
            <person name="Venter E."/>
            <person name="Venter J.C."/>
            <person name="Vicario S."/>
            <person name="Vieira F.G."/>
            <person name="Vilella A.J."/>
            <person name="Villasante A."/>
            <person name="Walenz B."/>
            <person name="Wang J."/>
            <person name="Wasserman M."/>
            <person name="Watts T."/>
            <person name="Wilson D."/>
            <person name="Wilson R.K."/>
            <person name="Wing R.A."/>
            <person name="Wolfner M.F."/>
            <person name="Wong A."/>
            <person name="Wong G.K."/>
            <person name="Wu C.I."/>
            <person name="Wu G."/>
            <person name="Yamamoto D."/>
            <person name="Yang H.P."/>
            <person name="Yang S.P."/>
            <person name="Yorke J.A."/>
            <person name="Yoshida K."/>
            <person name="Zdobnov E."/>
            <person name="Zhang P."/>
            <person name="Zhang Y."/>
            <person name="Zimin A.V."/>
            <person name="Baldwin J."/>
            <person name="Abdouelleil A."/>
            <person name="Abdulkadir J."/>
            <person name="Abebe A."/>
            <person name="Abera B."/>
            <person name="Abreu J."/>
            <person name="Acer S.C."/>
            <person name="Aftuck L."/>
            <person name="Alexander A."/>
            <person name="An P."/>
            <person name="Anderson E."/>
            <person name="Anderson S."/>
            <person name="Arachi H."/>
            <person name="Azer M."/>
            <person name="Bachantsang P."/>
            <person name="Barry A."/>
            <person name="Bayul T."/>
            <person name="Berlin A."/>
            <person name="Bessette D."/>
            <person name="Bloom T."/>
            <person name="Blye J."/>
            <person name="Boguslavskiy L."/>
            <person name="Bonnet C."/>
            <person name="Boukhgalter B."/>
            <person name="Bourzgui I."/>
            <person name="Brown A."/>
            <person name="Cahill P."/>
            <person name="Channer S."/>
            <person name="Cheshatsang Y."/>
            <person name="Chuda L."/>
            <person name="Citroen M."/>
            <person name="Collymore A."/>
            <person name="Cooke P."/>
            <person name="Costello M."/>
            <person name="D'Aco K."/>
            <person name="Daza R."/>
            <person name="De Haan G."/>
            <person name="DeGray S."/>
            <person name="DeMaso C."/>
            <person name="Dhargay N."/>
            <person name="Dooley K."/>
            <person name="Dooley E."/>
            <person name="Doricent M."/>
            <person name="Dorje P."/>
            <person name="Dorjee K."/>
            <person name="Dupes A."/>
            <person name="Elong R."/>
            <person name="Falk J."/>
            <person name="Farina A."/>
            <person name="Faro S."/>
            <person name="Ferguson D."/>
            <person name="Fisher S."/>
            <person name="Foley C.D."/>
            <person name="Franke A."/>
            <person name="Friedrich D."/>
            <person name="Gadbois L."/>
            <person name="Gearin G."/>
            <person name="Gearin C.R."/>
            <person name="Giannoukos G."/>
            <person name="Goode T."/>
            <person name="Graham J."/>
            <person name="Grandbois E."/>
            <person name="Grewal S."/>
            <person name="Gyaltsen K."/>
            <person name="Hafez N."/>
            <person name="Hagos B."/>
            <person name="Hall J."/>
            <person name="Henson C."/>
            <person name="Hollinger A."/>
            <person name="Honan T."/>
            <person name="Huard M.D."/>
            <person name="Hughes L."/>
            <person name="Hurhula B."/>
            <person name="Husby M.E."/>
            <person name="Kamat A."/>
            <person name="Kanga B."/>
            <person name="Kashin S."/>
            <person name="Khazanovich D."/>
            <person name="Kisner P."/>
            <person name="Lance K."/>
            <person name="Lara M."/>
            <person name="Lee W."/>
            <person name="Lennon N."/>
            <person name="Letendre F."/>
            <person name="LeVine R."/>
            <person name="Lipovsky A."/>
            <person name="Liu X."/>
            <person name="Liu J."/>
            <person name="Liu S."/>
            <person name="Lokyitsang T."/>
            <person name="Lokyitsang Y."/>
            <person name="Lubonja R."/>
            <person name="Lui A."/>
            <person name="MacDonald P."/>
            <person name="Magnisalis V."/>
            <person name="Maru K."/>
            <person name="Matthews C."/>
            <person name="McCusker W."/>
            <person name="McDonough S."/>
            <person name="Mehta T."/>
            <person name="Meldrim J."/>
            <person name="Meneus L."/>
            <person name="Mihai O."/>
            <person name="Mihalev A."/>
            <person name="Mihova T."/>
            <person name="Mittelman R."/>
            <person name="Mlenga V."/>
            <person name="Montmayeur A."/>
            <person name="Mulrain L."/>
            <person name="Navidi A."/>
            <person name="Naylor J."/>
            <person name="Negash T."/>
            <person name="Nguyen T."/>
            <person name="Nguyen N."/>
            <person name="Nicol R."/>
            <person name="Norbu C."/>
            <person name="Norbu N."/>
            <person name="Novod N."/>
            <person name="O'Neill B."/>
            <person name="Osman S."/>
            <person name="Markiewicz E."/>
            <person name="Oyono O.L."/>
            <person name="Patti C."/>
            <person name="Phunkhang P."/>
            <person name="Pierre F."/>
            <person name="Priest M."/>
            <person name="Raghuraman S."/>
            <person name="Rege F."/>
            <person name="Reyes R."/>
            <person name="Rise C."/>
            <person name="Rogov P."/>
            <person name="Ross K."/>
            <person name="Ryan E."/>
            <person name="Settipalli S."/>
            <person name="Shea T."/>
            <person name="Sherpa N."/>
            <person name="Shi L."/>
            <person name="Shih D."/>
            <person name="Sparrow T."/>
            <person name="Spaulding J."/>
            <person name="Stalker J."/>
            <person name="Stange-Thomann N."/>
            <person name="Stavropoulos S."/>
            <person name="Stone C."/>
            <person name="Strader C."/>
            <person name="Tesfaye S."/>
            <person name="Thomson T."/>
            <person name="Thoulutsang Y."/>
            <person name="Thoulutsang D."/>
            <person name="Topham K."/>
            <person name="Topping I."/>
            <person name="Tsamla T."/>
            <person name="Vassiliev H."/>
            <person name="Vo A."/>
            <person name="Wangchuk T."/>
            <person name="Wangdi T."/>
            <person name="Weiand M."/>
            <person name="Wilkinson J."/>
            <person name="Wilson A."/>
            <person name="Yadav S."/>
            <person name="Young G."/>
            <person name="Yu Q."/>
            <person name="Zembek L."/>
            <person name="Zhong D."/>
            <person name="Zimmer A."/>
            <person name="Zwirko Z."/>
            <person name="Jaffe D.B."/>
            <person name="Alvarez P."/>
            <person name="Brockman W."/>
            <person name="Butler J."/>
            <person name="Chin C."/>
            <person name="Gnerre S."/>
            <person name="Grabherr M."/>
            <person name="Kleber M."/>
            <person name="Mauceli E."/>
            <person name="MacCallum I."/>
        </authorList>
    </citation>
    <scope>NUCLEOTIDE SEQUENCE [LARGE SCALE GENOMIC DNA]</scope>
    <source>
        <strain evidence="3">Tucson 15081-1352.22</strain>
    </source>
</reference>
<proteinExistence type="predicted"/>
<dbReference type="EMBL" id="CH933808">
    <property type="protein sequence ID" value="EDW09128.1"/>
    <property type="molecule type" value="Genomic_DNA"/>
</dbReference>
<evidence type="ECO:0000313" key="3">
    <source>
        <dbReference type="Proteomes" id="UP000009192"/>
    </source>
</evidence>
<organism evidence="2 3">
    <name type="scientific">Drosophila mojavensis</name>
    <name type="common">Fruit fly</name>
    <dbReference type="NCBI Taxonomy" id="7230"/>
    <lineage>
        <taxon>Eukaryota</taxon>
        <taxon>Metazoa</taxon>
        <taxon>Ecdysozoa</taxon>
        <taxon>Arthropoda</taxon>
        <taxon>Hexapoda</taxon>
        <taxon>Insecta</taxon>
        <taxon>Pterygota</taxon>
        <taxon>Neoptera</taxon>
        <taxon>Endopterygota</taxon>
        <taxon>Diptera</taxon>
        <taxon>Brachycera</taxon>
        <taxon>Muscomorpha</taxon>
        <taxon>Ephydroidea</taxon>
        <taxon>Drosophilidae</taxon>
        <taxon>Drosophila</taxon>
    </lineage>
</organism>
<feature type="compositionally biased region" description="Basic residues" evidence="1">
    <location>
        <begin position="437"/>
        <end position="451"/>
    </location>
</feature>
<feature type="compositionally biased region" description="Basic residues" evidence="1">
    <location>
        <begin position="368"/>
        <end position="383"/>
    </location>
</feature>
<dbReference type="AlphaFoldDB" id="B4KPL8"/>
<gene>
    <name evidence="2" type="primary">Dmoj\GI20353</name>
    <name evidence="2" type="ORF">Dmoj_GI20353</name>
</gene>
<feature type="region of interest" description="Disordered" evidence="1">
    <location>
        <begin position="435"/>
        <end position="530"/>
    </location>
</feature>
<dbReference type="Proteomes" id="UP000009192">
    <property type="component" value="Unassembled WGS sequence"/>
</dbReference>
<feature type="compositionally biased region" description="Basic and acidic residues" evidence="1">
    <location>
        <begin position="15"/>
        <end position="28"/>
    </location>
</feature>
<dbReference type="KEGG" id="dmo:Dmoj_GI20353"/>
<sequence length="652" mass="72786">MARFGFRKIINHYKNSKEHRSRAPEQKFDAPSSQADQDVSCGDEIASAATELEIESLPSQEHFYAEDAAEQQPTAAEPQFLLDDFSLPPMRKITREYRPNFNVNRSRSRRPKPMRQPNVSRRSCAICREREVNVGLSADGCICDRCNSTIRATFENFMDRSQRFQSGQQDQEEDNQGEQQTLADEAQRRQSTQSQPGEPKHLDKGQQAGNGQHRARQPIIPKDVPPFSIVVLQDCDDSNQLIEQLASVLSQILPQQFRNASTNNNTASCCQSNGTKRSNYSNYYNASSYSNRNFEYNNNNNNGYGNDCSINRPLSPTNKCTCCPSSYYMNEPAAASNSSHWQYSCLCDNDVVGSQQSSKAMGRSNKGNNKRKASAKNKNRNRMSKANGNDDCDFSAYEDDDRNNCRACDCDSCKKNPENEMLLKLFVQVMEMFINSTKHRGQPRKDNKSKKGKDGNAKDGSKKGKKGKDKSEGDKEKPGKDKQGKSKGKQNANGNTQINNSNRILPESDKQHARCNCPPECKGKQQQSGWGRPEAVQFKCGKNLDRVDAGDATKCGKAAFTSGNSGQGPTGDVPIARGLRPVAHYRPGVLQYPIGYLLAKNGECVRRSLVRTAAGATLHERVFSEVFTSSTNPYRKDHSRNAARCRSAQFSR</sequence>